<evidence type="ECO:0000313" key="2">
    <source>
        <dbReference type="EMBL" id="KAF7843949.1"/>
    </source>
</evidence>
<gene>
    <name evidence="2" type="ORF">G2W53_000854</name>
</gene>
<dbReference type="Proteomes" id="UP000634136">
    <property type="component" value="Unassembled WGS sequence"/>
</dbReference>
<evidence type="ECO:0000256" key="1">
    <source>
        <dbReference type="SAM" id="MobiDB-lite"/>
    </source>
</evidence>
<feature type="compositionally biased region" description="Polar residues" evidence="1">
    <location>
        <begin position="19"/>
        <end position="28"/>
    </location>
</feature>
<protein>
    <submittedName>
        <fullName evidence="2">Uncharacterized protein</fullName>
    </submittedName>
</protein>
<comment type="caution">
    <text evidence="2">The sequence shown here is derived from an EMBL/GenBank/DDBJ whole genome shotgun (WGS) entry which is preliminary data.</text>
</comment>
<reference evidence="2" key="1">
    <citation type="submission" date="2020-09" db="EMBL/GenBank/DDBJ databases">
        <title>Genome-Enabled Discovery of Anthraquinone Biosynthesis in Senna tora.</title>
        <authorList>
            <person name="Kang S.-H."/>
            <person name="Pandey R.P."/>
            <person name="Lee C.-M."/>
            <person name="Sim J.-S."/>
            <person name="Jeong J.-T."/>
            <person name="Choi B.-S."/>
            <person name="Jung M."/>
            <person name="Ginzburg D."/>
            <person name="Zhao K."/>
            <person name="Won S.Y."/>
            <person name="Oh T.-J."/>
            <person name="Yu Y."/>
            <person name="Kim N.-H."/>
            <person name="Lee O.R."/>
            <person name="Lee T.-H."/>
            <person name="Bashyal P."/>
            <person name="Kim T.-S."/>
            <person name="Lee W.-H."/>
            <person name="Kawkins C."/>
            <person name="Kim C.-K."/>
            <person name="Kim J.S."/>
            <person name="Ahn B.O."/>
            <person name="Rhee S.Y."/>
            <person name="Sohng J.K."/>
        </authorList>
    </citation>
    <scope>NUCLEOTIDE SEQUENCE</scope>
    <source>
        <tissue evidence="2">Leaf</tissue>
    </source>
</reference>
<keyword evidence="3" id="KW-1185">Reference proteome</keyword>
<dbReference type="AlphaFoldDB" id="A0A834XGI8"/>
<dbReference type="EMBL" id="JAAIUW010000001">
    <property type="protein sequence ID" value="KAF7843949.1"/>
    <property type="molecule type" value="Genomic_DNA"/>
</dbReference>
<evidence type="ECO:0000313" key="3">
    <source>
        <dbReference type="Proteomes" id="UP000634136"/>
    </source>
</evidence>
<sequence length="182" mass="19543">MARLRHTHAMSQRGAFSNRGASSFSHPTRVSRDPLEEGFLGALMDSCPPVDLRRVTFRTPVNFSENEDYPTATDGSVIPFPFQFGDGLILCLRGLCLFGEIHTSATSRTYAQFLASNCGTVKTPGDVVGSSGYGGVSPSASIESPSLGGDGMQWGLSRDEVFVDVSRKVVWFAVTGIDSMPL</sequence>
<accession>A0A834XGI8</accession>
<name>A0A834XGI8_9FABA</name>
<proteinExistence type="predicted"/>
<feature type="region of interest" description="Disordered" evidence="1">
    <location>
        <begin position="1"/>
        <end position="30"/>
    </location>
</feature>
<organism evidence="2 3">
    <name type="scientific">Senna tora</name>
    <dbReference type="NCBI Taxonomy" id="362788"/>
    <lineage>
        <taxon>Eukaryota</taxon>
        <taxon>Viridiplantae</taxon>
        <taxon>Streptophyta</taxon>
        <taxon>Embryophyta</taxon>
        <taxon>Tracheophyta</taxon>
        <taxon>Spermatophyta</taxon>
        <taxon>Magnoliopsida</taxon>
        <taxon>eudicotyledons</taxon>
        <taxon>Gunneridae</taxon>
        <taxon>Pentapetalae</taxon>
        <taxon>rosids</taxon>
        <taxon>fabids</taxon>
        <taxon>Fabales</taxon>
        <taxon>Fabaceae</taxon>
        <taxon>Caesalpinioideae</taxon>
        <taxon>Cassia clade</taxon>
        <taxon>Senna</taxon>
    </lineage>
</organism>